<name>X1CT61_9ZZZZ</name>
<protein>
    <submittedName>
        <fullName evidence="1">Uncharacterized protein</fullName>
    </submittedName>
</protein>
<proteinExistence type="predicted"/>
<dbReference type="AlphaFoldDB" id="X1CT61"/>
<accession>X1CT61</accession>
<organism evidence="1">
    <name type="scientific">marine sediment metagenome</name>
    <dbReference type="NCBI Taxonomy" id="412755"/>
    <lineage>
        <taxon>unclassified sequences</taxon>
        <taxon>metagenomes</taxon>
        <taxon>ecological metagenomes</taxon>
    </lineage>
</organism>
<evidence type="ECO:0000313" key="1">
    <source>
        <dbReference type="EMBL" id="GAG96162.1"/>
    </source>
</evidence>
<sequence>MKFIEKQIKGLMKGLDEKDFWKLFRRVMLEAVDRLTKEVR</sequence>
<dbReference type="EMBL" id="BART01021102">
    <property type="protein sequence ID" value="GAG96162.1"/>
    <property type="molecule type" value="Genomic_DNA"/>
</dbReference>
<comment type="caution">
    <text evidence="1">The sequence shown here is derived from an EMBL/GenBank/DDBJ whole genome shotgun (WGS) entry which is preliminary data.</text>
</comment>
<reference evidence="1" key="1">
    <citation type="journal article" date="2014" name="Front. Microbiol.">
        <title>High frequency of phylogenetically diverse reductive dehalogenase-homologous genes in deep subseafloor sedimentary metagenomes.</title>
        <authorList>
            <person name="Kawai M."/>
            <person name="Futagami T."/>
            <person name="Toyoda A."/>
            <person name="Takaki Y."/>
            <person name="Nishi S."/>
            <person name="Hori S."/>
            <person name="Arai W."/>
            <person name="Tsubouchi T."/>
            <person name="Morono Y."/>
            <person name="Uchiyama I."/>
            <person name="Ito T."/>
            <person name="Fujiyama A."/>
            <person name="Inagaki F."/>
            <person name="Takami H."/>
        </authorList>
    </citation>
    <scope>NUCLEOTIDE SEQUENCE</scope>
    <source>
        <strain evidence="1">Expedition CK06-06</strain>
    </source>
</reference>
<gene>
    <name evidence="1" type="ORF">S01H4_39037</name>
</gene>